<sequence length="298" mass="35297">KSFLMKCSVQSTPYPSQCDGVEQYNGRTEPLKLCFKEKIGRWPDLKNPRTFNEKIQWLKLHDRNPLYTQLVDKYEVRKYIAETIGEKYLIPLLGVWDSFDEIDFDKLPNQFVLKCTHDSGGLVICKDKSKLDIEAAKKKINQCLQRNYYYTWREWPYKNVKPRIIAEEYMEDEPGKGLKDYKFFCFNGAVKALFVATDREIHQTKFDFFDPEFNHLPMKQHYPNNEEREIKRPAGFEEMKLLASKLTSKFPHCRADFYDMGGKVYFGELTFSHFSGFEPMEPMEWDDKFGSWLTLPKG</sequence>
<dbReference type="Pfam" id="PF14305">
    <property type="entry name" value="ATPgrasp_TupA"/>
    <property type="match status" value="1"/>
</dbReference>
<keyword evidence="2" id="KW-1185">Reference proteome</keyword>
<evidence type="ECO:0000313" key="2">
    <source>
        <dbReference type="Proteomes" id="UP000184275"/>
    </source>
</evidence>
<proteinExistence type="predicted"/>
<dbReference type="AlphaFoldDB" id="A0A1M6WNU5"/>
<feature type="non-terminal residue" evidence="1">
    <location>
        <position position="1"/>
    </location>
</feature>
<name>A0A1M6WNU5_9BACT</name>
<dbReference type="InterPro" id="IPR029465">
    <property type="entry name" value="ATPgrasp_TupA"/>
</dbReference>
<evidence type="ECO:0000313" key="1">
    <source>
        <dbReference type="EMBL" id="SHK95205.1"/>
    </source>
</evidence>
<dbReference type="EMBL" id="FRAW01000026">
    <property type="protein sequence ID" value="SHK95205.1"/>
    <property type="molecule type" value="Genomic_DNA"/>
</dbReference>
<accession>A0A1M6WNU5</accession>
<organism evidence="1 2">
    <name type="scientific">Fibrobacter intestinalis</name>
    <dbReference type="NCBI Taxonomy" id="28122"/>
    <lineage>
        <taxon>Bacteria</taxon>
        <taxon>Pseudomonadati</taxon>
        <taxon>Fibrobacterota</taxon>
        <taxon>Fibrobacteria</taxon>
        <taxon>Fibrobacterales</taxon>
        <taxon>Fibrobacteraceae</taxon>
        <taxon>Fibrobacter</taxon>
    </lineage>
</organism>
<gene>
    <name evidence="1" type="ORF">SAMN05720469_1261</name>
</gene>
<reference evidence="2" key="1">
    <citation type="submission" date="2016-11" db="EMBL/GenBank/DDBJ databases">
        <authorList>
            <person name="Varghese N."/>
            <person name="Submissions S."/>
        </authorList>
    </citation>
    <scope>NUCLEOTIDE SEQUENCE [LARGE SCALE GENOMIC DNA]</scope>
    <source>
        <strain evidence="2">UWOS</strain>
    </source>
</reference>
<dbReference type="Proteomes" id="UP000184275">
    <property type="component" value="Unassembled WGS sequence"/>
</dbReference>
<protein>
    <submittedName>
        <fullName evidence="1">TupA-like ATPgrasp</fullName>
    </submittedName>
</protein>